<reference evidence="2 3" key="1">
    <citation type="journal article" date="2013" name="PLoS Genet.">
        <title>Plant-symbiotic fungi as chemical engineers: Multi-genome analysis of the Clavicipitaceae reveals dynamics of alkaloid loci.</title>
        <authorList>
            <person name="Schardl C.L."/>
            <person name="Young C.A."/>
            <person name="Hesse U."/>
            <person name="Amyotte S.G."/>
            <person name="Andreeva K."/>
            <person name="Calie P.J."/>
            <person name="Fleetwood D.J."/>
            <person name="Haws D.C."/>
            <person name="Moore N."/>
            <person name="Oeser B."/>
            <person name="Panaccione D.G."/>
            <person name="Schweri K.K."/>
            <person name="Voisey C.R."/>
            <person name="Farman M.L."/>
            <person name="Jaromczyk J.W."/>
            <person name="Roe B.A."/>
            <person name="O'Sullivan D.M."/>
            <person name="Scott B."/>
            <person name="Tudzynski P."/>
            <person name="An Z."/>
            <person name="Arnaoudova E.G."/>
            <person name="Bullock C.T."/>
            <person name="Charlton N.D."/>
            <person name="Chen L."/>
            <person name="Cox M."/>
            <person name="Dinkins R.D."/>
            <person name="Florea S."/>
            <person name="Glenn A.E."/>
            <person name="Gordon A."/>
            <person name="Gueldener U."/>
            <person name="Harris D.R."/>
            <person name="Hollin W."/>
            <person name="Jaromczyk J."/>
            <person name="Johnson R.D."/>
            <person name="Khan A.K."/>
            <person name="Leistner E."/>
            <person name="Leuchtmann A."/>
            <person name="Li C."/>
            <person name="Liu J."/>
            <person name="Liu J."/>
            <person name="Liu M."/>
            <person name="Mace W."/>
            <person name="Machado C."/>
            <person name="Nagabhyru P."/>
            <person name="Pan J."/>
            <person name="Schmid J."/>
            <person name="Sugawara K."/>
            <person name="Steiner U."/>
            <person name="Takach J.E."/>
            <person name="Tanaka E."/>
            <person name="Webb J.S."/>
            <person name="Wilson E.V."/>
            <person name="Wiseman J.L."/>
            <person name="Yoshida R."/>
            <person name="Zeng Z."/>
        </authorList>
    </citation>
    <scope>NUCLEOTIDE SEQUENCE [LARGE SCALE GENOMIC DNA]</scope>
    <source>
        <strain evidence="2 3">20.1</strain>
    </source>
</reference>
<evidence type="ECO:0000313" key="2">
    <source>
        <dbReference type="EMBL" id="CCE35202.1"/>
    </source>
</evidence>
<name>M1W7A3_CLAP2</name>
<comment type="caution">
    <text evidence="2">The sequence shown here is derived from an EMBL/GenBank/DDBJ whole genome shotgun (WGS) entry which is preliminary data.</text>
</comment>
<evidence type="ECO:0000313" key="3">
    <source>
        <dbReference type="Proteomes" id="UP000016801"/>
    </source>
</evidence>
<evidence type="ECO:0000256" key="1">
    <source>
        <dbReference type="SAM" id="MobiDB-lite"/>
    </source>
</evidence>
<gene>
    <name evidence="2" type="ORF">CPUR_02133</name>
</gene>
<protein>
    <submittedName>
        <fullName evidence="2">Uncharacterized protein</fullName>
    </submittedName>
</protein>
<organism evidence="2 3">
    <name type="scientific">Claviceps purpurea (strain 20.1)</name>
    <name type="common">Ergot fungus</name>
    <name type="synonym">Sphacelia segetum</name>
    <dbReference type="NCBI Taxonomy" id="1111077"/>
    <lineage>
        <taxon>Eukaryota</taxon>
        <taxon>Fungi</taxon>
        <taxon>Dikarya</taxon>
        <taxon>Ascomycota</taxon>
        <taxon>Pezizomycotina</taxon>
        <taxon>Sordariomycetes</taxon>
        <taxon>Hypocreomycetidae</taxon>
        <taxon>Hypocreales</taxon>
        <taxon>Clavicipitaceae</taxon>
        <taxon>Claviceps</taxon>
    </lineage>
</organism>
<proteinExistence type="predicted"/>
<dbReference type="VEuPathDB" id="FungiDB:CPUR_02133"/>
<sequence>MDQKRAKERATIHQYELESFDQ</sequence>
<dbReference type="AlphaFoldDB" id="M1W7A3"/>
<accession>M1W7A3</accession>
<feature type="region of interest" description="Disordered" evidence="1">
    <location>
        <begin position="1"/>
        <end position="22"/>
    </location>
</feature>
<feature type="compositionally biased region" description="Basic and acidic residues" evidence="1">
    <location>
        <begin position="1"/>
        <end position="11"/>
    </location>
</feature>
<keyword evidence="3" id="KW-1185">Reference proteome</keyword>
<dbReference type="EMBL" id="CAGA01000189">
    <property type="protein sequence ID" value="CCE35202.1"/>
    <property type="molecule type" value="Genomic_DNA"/>
</dbReference>
<dbReference type="Proteomes" id="UP000016801">
    <property type="component" value="Unassembled WGS sequence"/>
</dbReference>
<dbReference type="HOGENOM" id="CLU_3425069_0_0_1"/>